<feature type="domain" description="GST N-terminal" evidence="1">
    <location>
        <begin position="11"/>
        <end position="90"/>
    </location>
</feature>
<evidence type="ECO:0000259" key="2">
    <source>
        <dbReference type="PROSITE" id="PS50405"/>
    </source>
</evidence>
<dbReference type="PANTHER" id="PTHR43968:SF6">
    <property type="entry name" value="GLUTATHIONE S-TRANSFERASE OMEGA"/>
    <property type="match status" value="1"/>
</dbReference>
<name>A0ABR9CZS7_9GAMM</name>
<evidence type="ECO:0000313" key="4">
    <source>
        <dbReference type="Proteomes" id="UP000652176"/>
    </source>
</evidence>
<evidence type="ECO:0000259" key="1">
    <source>
        <dbReference type="PROSITE" id="PS50404"/>
    </source>
</evidence>
<dbReference type="CDD" id="cd03060">
    <property type="entry name" value="GST_N_Omega_like"/>
    <property type="match status" value="1"/>
</dbReference>
<dbReference type="Pfam" id="PF13410">
    <property type="entry name" value="GST_C_2"/>
    <property type="match status" value="1"/>
</dbReference>
<dbReference type="Gene3D" id="3.40.30.10">
    <property type="entry name" value="Glutaredoxin"/>
    <property type="match status" value="1"/>
</dbReference>
<dbReference type="InterPro" id="IPR010987">
    <property type="entry name" value="Glutathione-S-Trfase_C-like"/>
</dbReference>
<dbReference type="EMBL" id="JACXSS010000001">
    <property type="protein sequence ID" value="MBD9355478.1"/>
    <property type="molecule type" value="Genomic_DNA"/>
</dbReference>
<dbReference type="InterPro" id="IPR040079">
    <property type="entry name" value="Glutathione_S-Trfase"/>
</dbReference>
<keyword evidence="4" id="KW-1185">Reference proteome</keyword>
<dbReference type="SUPFAM" id="SSF52833">
    <property type="entry name" value="Thioredoxin-like"/>
    <property type="match status" value="1"/>
</dbReference>
<dbReference type="RefSeq" id="WP_192373844.1">
    <property type="nucleotide sequence ID" value="NZ_CAJHIV010000001.1"/>
</dbReference>
<dbReference type="Pfam" id="PF13417">
    <property type="entry name" value="GST_N_3"/>
    <property type="match status" value="1"/>
</dbReference>
<dbReference type="InterPro" id="IPR050983">
    <property type="entry name" value="GST_Omega/HSP26"/>
</dbReference>
<dbReference type="PROSITE" id="PS50404">
    <property type="entry name" value="GST_NTER"/>
    <property type="match status" value="1"/>
</dbReference>
<dbReference type="Gene3D" id="1.20.1050.10">
    <property type="match status" value="1"/>
</dbReference>
<accession>A0ABR9CZS7</accession>
<evidence type="ECO:0000313" key="3">
    <source>
        <dbReference type="EMBL" id="MBD9355478.1"/>
    </source>
</evidence>
<dbReference type="SFLD" id="SFLDS00019">
    <property type="entry name" value="Glutathione_Transferase_(cytos"/>
    <property type="match status" value="1"/>
</dbReference>
<dbReference type="CDD" id="cd03196">
    <property type="entry name" value="GST_C_5"/>
    <property type="match status" value="1"/>
</dbReference>
<dbReference type="InterPro" id="IPR036282">
    <property type="entry name" value="Glutathione-S-Trfase_C_sf"/>
</dbReference>
<dbReference type="SUPFAM" id="SSF47616">
    <property type="entry name" value="GST C-terminal domain-like"/>
    <property type="match status" value="1"/>
</dbReference>
<dbReference type="InterPro" id="IPR036249">
    <property type="entry name" value="Thioredoxin-like_sf"/>
</dbReference>
<organism evidence="3 4">
    <name type="scientific">Methylomonas albis</name>
    <dbReference type="NCBI Taxonomy" id="1854563"/>
    <lineage>
        <taxon>Bacteria</taxon>
        <taxon>Pseudomonadati</taxon>
        <taxon>Pseudomonadota</taxon>
        <taxon>Gammaproteobacteria</taxon>
        <taxon>Methylococcales</taxon>
        <taxon>Methylococcaceae</taxon>
        <taxon>Methylomonas</taxon>
    </lineage>
</organism>
<feature type="domain" description="GST C-terminal" evidence="2">
    <location>
        <begin position="95"/>
        <end position="212"/>
    </location>
</feature>
<comment type="caution">
    <text evidence="3">The sequence shown here is derived from an EMBL/GenBank/DDBJ whole genome shotgun (WGS) entry which is preliminary data.</text>
</comment>
<dbReference type="InterPro" id="IPR004045">
    <property type="entry name" value="Glutathione_S-Trfase_N"/>
</dbReference>
<protein>
    <submittedName>
        <fullName evidence="3">Glutathione S-transferase</fullName>
    </submittedName>
</protein>
<dbReference type="PROSITE" id="PS50405">
    <property type="entry name" value="GST_CTER"/>
    <property type="match status" value="1"/>
</dbReference>
<dbReference type="Proteomes" id="UP000652176">
    <property type="component" value="Unassembled WGS sequence"/>
</dbReference>
<gene>
    <name evidence="3" type="ORF">IE877_06230</name>
</gene>
<sequence length="229" mass="26159">MITSSSSPEPIYPIFYSFRRCPYAMRARLAIATAGVDVAIREIELNHKPEAMLAISPKGTVPVLLLANGQVIEQSLDIMLWALAQQDPQDWLGQSPEDAKRLIEWNDGDFKYYLDRYKYADRYPEQSQADYCQQGELFLAELESRLQRTHYLCSNSFGWADAAILPFIRQFAAVDNAWFASAPYPAVQLWLENFLTSKLFAAVMRKYPPWKADDPLVLFGYEAGLVPFI</sequence>
<proteinExistence type="predicted"/>
<reference evidence="3 4" key="1">
    <citation type="submission" date="2020-09" db="EMBL/GenBank/DDBJ databases">
        <title>Methylomonas albis sp. nov. and Methylomonas fluvii sp. nov.: Two cold-adapted methanotrophs from the River Elbe and an amended description of Methylovulum psychrotolerans strain Eb1.</title>
        <authorList>
            <person name="Bussmann I.K."/>
            <person name="Klings K.-W."/>
            <person name="Warnstedt J."/>
            <person name="Hoppert M."/>
            <person name="Saborowski A."/>
            <person name="Horn F."/>
            <person name="Liebner S."/>
        </authorList>
    </citation>
    <scope>NUCLEOTIDE SEQUENCE [LARGE SCALE GENOMIC DNA]</scope>
    <source>
        <strain evidence="3 4">EbA</strain>
    </source>
</reference>
<dbReference type="PANTHER" id="PTHR43968">
    <property type="match status" value="1"/>
</dbReference>